<keyword evidence="2" id="KW-1185">Reference proteome</keyword>
<dbReference type="AlphaFoldDB" id="A0AA38FZF7"/>
<organism evidence="1 2">
    <name type="scientific">Taxus chinensis</name>
    <name type="common">Chinese yew</name>
    <name type="synonym">Taxus wallichiana var. chinensis</name>
    <dbReference type="NCBI Taxonomy" id="29808"/>
    <lineage>
        <taxon>Eukaryota</taxon>
        <taxon>Viridiplantae</taxon>
        <taxon>Streptophyta</taxon>
        <taxon>Embryophyta</taxon>
        <taxon>Tracheophyta</taxon>
        <taxon>Spermatophyta</taxon>
        <taxon>Pinopsida</taxon>
        <taxon>Pinidae</taxon>
        <taxon>Conifers II</taxon>
        <taxon>Cupressales</taxon>
        <taxon>Taxaceae</taxon>
        <taxon>Taxus</taxon>
    </lineage>
</organism>
<protein>
    <submittedName>
        <fullName evidence="1">Uncharacterized protein</fullName>
    </submittedName>
</protein>
<feature type="non-terminal residue" evidence="1">
    <location>
        <position position="1"/>
    </location>
</feature>
<dbReference type="Proteomes" id="UP000824469">
    <property type="component" value="Unassembled WGS sequence"/>
</dbReference>
<accession>A0AA38FZF7</accession>
<evidence type="ECO:0000313" key="1">
    <source>
        <dbReference type="EMBL" id="KAH9311894.1"/>
    </source>
</evidence>
<proteinExistence type="predicted"/>
<gene>
    <name evidence="1" type="ORF">KI387_026929</name>
</gene>
<dbReference type="EMBL" id="JAHRHJ020000006">
    <property type="protein sequence ID" value="KAH9311894.1"/>
    <property type="molecule type" value="Genomic_DNA"/>
</dbReference>
<comment type="caution">
    <text evidence="1">The sequence shown here is derived from an EMBL/GenBank/DDBJ whole genome shotgun (WGS) entry which is preliminary data.</text>
</comment>
<name>A0AA38FZF7_TAXCH</name>
<sequence length="122" mass="13305">LKKVKFIPPIQVAGNEGLSVEEARRVITDLSFRNAELMHFAVEVHRACSVGTKGVSMVKNLDFPGLSVPIMVETEVVERFRKVGFTYNFLLRTVGGGATAGGKRRSSKMGQALMEPVIQVNG</sequence>
<reference evidence="1 2" key="1">
    <citation type="journal article" date="2021" name="Nat. Plants">
        <title>The Taxus genome provides insights into paclitaxel biosynthesis.</title>
        <authorList>
            <person name="Xiong X."/>
            <person name="Gou J."/>
            <person name="Liao Q."/>
            <person name="Li Y."/>
            <person name="Zhou Q."/>
            <person name="Bi G."/>
            <person name="Li C."/>
            <person name="Du R."/>
            <person name="Wang X."/>
            <person name="Sun T."/>
            <person name="Guo L."/>
            <person name="Liang H."/>
            <person name="Lu P."/>
            <person name="Wu Y."/>
            <person name="Zhang Z."/>
            <person name="Ro D.K."/>
            <person name="Shang Y."/>
            <person name="Huang S."/>
            <person name="Yan J."/>
        </authorList>
    </citation>
    <scope>NUCLEOTIDE SEQUENCE [LARGE SCALE GENOMIC DNA]</scope>
    <source>
        <strain evidence="1">Ta-2019</strain>
    </source>
</reference>
<evidence type="ECO:0000313" key="2">
    <source>
        <dbReference type="Proteomes" id="UP000824469"/>
    </source>
</evidence>